<gene>
    <name evidence="2" type="ORF">ECRASSUSDP1_LOCUS13538</name>
</gene>
<organism evidence="2 3">
    <name type="scientific">Euplotes crassus</name>
    <dbReference type="NCBI Taxonomy" id="5936"/>
    <lineage>
        <taxon>Eukaryota</taxon>
        <taxon>Sar</taxon>
        <taxon>Alveolata</taxon>
        <taxon>Ciliophora</taxon>
        <taxon>Intramacronucleata</taxon>
        <taxon>Spirotrichea</taxon>
        <taxon>Hypotrichia</taxon>
        <taxon>Euplotida</taxon>
        <taxon>Euplotidae</taxon>
        <taxon>Moneuplotes</taxon>
    </lineage>
</organism>
<reference evidence="2" key="1">
    <citation type="submission" date="2023-07" db="EMBL/GenBank/DDBJ databases">
        <authorList>
            <consortium name="AG Swart"/>
            <person name="Singh M."/>
            <person name="Singh A."/>
            <person name="Seah K."/>
            <person name="Emmerich C."/>
        </authorList>
    </citation>
    <scope>NUCLEOTIDE SEQUENCE</scope>
    <source>
        <strain evidence="2">DP1</strain>
    </source>
</reference>
<dbReference type="EMBL" id="CAMPGE010013478">
    <property type="protein sequence ID" value="CAI2372210.1"/>
    <property type="molecule type" value="Genomic_DNA"/>
</dbReference>
<dbReference type="AlphaFoldDB" id="A0AAD1UUL6"/>
<evidence type="ECO:0000256" key="1">
    <source>
        <dbReference type="SAM" id="MobiDB-lite"/>
    </source>
</evidence>
<feature type="compositionally biased region" description="Basic and acidic residues" evidence="1">
    <location>
        <begin position="39"/>
        <end position="52"/>
    </location>
</feature>
<feature type="compositionally biased region" description="Basic and acidic residues" evidence="1">
    <location>
        <begin position="1"/>
        <end position="10"/>
    </location>
</feature>
<proteinExistence type="predicted"/>
<feature type="compositionally biased region" description="Polar residues" evidence="1">
    <location>
        <begin position="12"/>
        <end position="22"/>
    </location>
</feature>
<evidence type="ECO:0000313" key="3">
    <source>
        <dbReference type="Proteomes" id="UP001295684"/>
    </source>
</evidence>
<feature type="compositionally biased region" description="Acidic residues" evidence="1">
    <location>
        <begin position="64"/>
        <end position="73"/>
    </location>
</feature>
<feature type="region of interest" description="Disordered" evidence="1">
    <location>
        <begin position="1"/>
        <end position="93"/>
    </location>
</feature>
<name>A0AAD1UUL6_EUPCR</name>
<sequence>MHTQSEKHLLEPSTNYATSSSIEWRKVPKIPETQPTQETDEKIHHQLAQERSHRYKMVKITEKLEDEDCEDSSEIERRPSSSPNSCTPEQLSGKTHYCLPQRKENGHEFENIQLNLKKTLTEEKNDRKILIPKVKRVKFIPNKKAENHKSKRQNIIYCGSKRKASFECTDLGDRKSVKQILISEKCLDQELLFSTGSKSASTSSQSFKEIPLKKLKSDDSLILDQDDSKFDLDIPDNLLMRKSKSLFPPVFSFCPPAPHNTTKFYCQLRKLPSLPNFEKIDETSDEETFSFSGNMQEPCESMCGLVTGEMFS</sequence>
<dbReference type="Proteomes" id="UP001295684">
    <property type="component" value="Unassembled WGS sequence"/>
</dbReference>
<evidence type="ECO:0000313" key="2">
    <source>
        <dbReference type="EMBL" id="CAI2372210.1"/>
    </source>
</evidence>
<comment type="caution">
    <text evidence="2">The sequence shown here is derived from an EMBL/GenBank/DDBJ whole genome shotgun (WGS) entry which is preliminary data.</text>
</comment>
<accession>A0AAD1UUL6</accession>
<keyword evidence="3" id="KW-1185">Reference proteome</keyword>
<protein>
    <submittedName>
        <fullName evidence="2">Uncharacterized protein</fullName>
    </submittedName>
</protein>